<dbReference type="Proteomes" id="UP000414136">
    <property type="component" value="Unassembled WGS sequence"/>
</dbReference>
<feature type="domain" description="Helix-turn-helix" evidence="1">
    <location>
        <begin position="4"/>
        <end position="55"/>
    </location>
</feature>
<proteinExistence type="predicted"/>
<evidence type="ECO:0000313" key="2">
    <source>
        <dbReference type="EMBL" id="VVE76997.1"/>
    </source>
</evidence>
<gene>
    <name evidence="2" type="ORF">PCA31118_05353</name>
</gene>
<dbReference type="EMBL" id="CABPSQ010000024">
    <property type="protein sequence ID" value="VVE76997.1"/>
    <property type="molecule type" value="Genomic_DNA"/>
</dbReference>
<dbReference type="AlphaFoldDB" id="A0A5E5AV81"/>
<dbReference type="RefSeq" id="WP_217431301.1">
    <property type="nucleotide sequence ID" value="NZ_CABPSQ010000024.1"/>
</dbReference>
<keyword evidence="3" id="KW-1185">Reference proteome</keyword>
<dbReference type="SUPFAM" id="SSF46955">
    <property type="entry name" value="Putative DNA-binding domain"/>
    <property type="match status" value="1"/>
</dbReference>
<sequence length="79" mass="8747">MEHLLTPDDLAAVLGIKTRSLYVGRYMGRNLPPAIKVGRCLRFRPADVQAWLASQPASSRNVARASVLATKRDRLAETE</sequence>
<reference evidence="2 3" key="1">
    <citation type="submission" date="2019-08" db="EMBL/GenBank/DDBJ databases">
        <authorList>
            <person name="Peeters C."/>
        </authorList>
    </citation>
    <scope>NUCLEOTIDE SEQUENCE [LARGE SCALE GENOMIC DNA]</scope>
    <source>
        <strain evidence="2 3">LMG 31118</strain>
    </source>
</reference>
<accession>A0A5E5AV81</accession>
<name>A0A5E5AV81_9BURK</name>
<organism evidence="2 3">
    <name type="scientific">Pandoraea captiosa</name>
    <dbReference type="NCBI Taxonomy" id="2508302"/>
    <lineage>
        <taxon>Bacteria</taxon>
        <taxon>Pseudomonadati</taxon>
        <taxon>Pseudomonadota</taxon>
        <taxon>Betaproteobacteria</taxon>
        <taxon>Burkholderiales</taxon>
        <taxon>Burkholderiaceae</taxon>
        <taxon>Pandoraea</taxon>
    </lineage>
</organism>
<evidence type="ECO:0000313" key="3">
    <source>
        <dbReference type="Proteomes" id="UP000414136"/>
    </source>
</evidence>
<dbReference type="InterPro" id="IPR009061">
    <property type="entry name" value="DNA-bd_dom_put_sf"/>
</dbReference>
<dbReference type="Pfam" id="PF12728">
    <property type="entry name" value="HTH_17"/>
    <property type="match status" value="1"/>
</dbReference>
<dbReference type="InterPro" id="IPR041657">
    <property type="entry name" value="HTH_17"/>
</dbReference>
<evidence type="ECO:0000259" key="1">
    <source>
        <dbReference type="Pfam" id="PF12728"/>
    </source>
</evidence>
<protein>
    <recommendedName>
        <fullName evidence="1">Helix-turn-helix domain-containing protein</fullName>
    </recommendedName>
</protein>